<comment type="caution">
    <text evidence="1">The sequence shown here is derived from an EMBL/GenBank/DDBJ whole genome shotgun (WGS) entry which is preliminary data.</text>
</comment>
<reference evidence="1 2" key="1">
    <citation type="submission" date="2023-03" db="EMBL/GenBank/DDBJ databases">
        <title>Genome insight into feeding habits of ladybird beetles.</title>
        <authorList>
            <person name="Li H.-S."/>
            <person name="Huang Y.-H."/>
            <person name="Pang H."/>
        </authorList>
    </citation>
    <scope>NUCLEOTIDE SEQUENCE [LARGE SCALE GENOMIC DNA]</scope>
    <source>
        <strain evidence="1">SYSU_2023b</strain>
        <tissue evidence="1">Whole body</tissue>
    </source>
</reference>
<gene>
    <name evidence="1" type="ORF">WA026_015928</name>
</gene>
<dbReference type="EMBL" id="JARQZJ010000039">
    <property type="protein sequence ID" value="KAK9876892.1"/>
    <property type="molecule type" value="Genomic_DNA"/>
</dbReference>
<organism evidence="1 2">
    <name type="scientific">Henosepilachna vigintioctopunctata</name>
    <dbReference type="NCBI Taxonomy" id="420089"/>
    <lineage>
        <taxon>Eukaryota</taxon>
        <taxon>Metazoa</taxon>
        <taxon>Ecdysozoa</taxon>
        <taxon>Arthropoda</taxon>
        <taxon>Hexapoda</taxon>
        <taxon>Insecta</taxon>
        <taxon>Pterygota</taxon>
        <taxon>Neoptera</taxon>
        <taxon>Endopterygota</taxon>
        <taxon>Coleoptera</taxon>
        <taxon>Polyphaga</taxon>
        <taxon>Cucujiformia</taxon>
        <taxon>Coccinelloidea</taxon>
        <taxon>Coccinellidae</taxon>
        <taxon>Epilachninae</taxon>
        <taxon>Epilachnini</taxon>
        <taxon>Henosepilachna</taxon>
    </lineage>
</organism>
<name>A0AAW1U8D2_9CUCU</name>
<proteinExistence type="predicted"/>
<protein>
    <submittedName>
        <fullName evidence="1">Uncharacterized protein</fullName>
    </submittedName>
</protein>
<evidence type="ECO:0000313" key="1">
    <source>
        <dbReference type="EMBL" id="KAK9876892.1"/>
    </source>
</evidence>
<sequence length="118" mass="12992">MNILNHSTKISHQRERLEKQGRALGSLAVTAAAPAASGVTIKSRPPLCIHQDLKEIADNILGPCFGMTVRMITSRGPTMTGPRTTLHSGGALWSERSPTRLMCRRDELCAFMLILHRM</sequence>
<dbReference type="AlphaFoldDB" id="A0AAW1U8D2"/>
<keyword evidence="2" id="KW-1185">Reference proteome</keyword>
<evidence type="ECO:0000313" key="2">
    <source>
        <dbReference type="Proteomes" id="UP001431783"/>
    </source>
</evidence>
<accession>A0AAW1U8D2</accession>
<dbReference type="Proteomes" id="UP001431783">
    <property type="component" value="Unassembled WGS sequence"/>
</dbReference>